<evidence type="ECO:0000313" key="4">
    <source>
        <dbReference type="EMBL" id="ODM14646.1"/>
    </source>
</evidence>
<keyword evidence="1" id="KW-0378">Hydrolase</keyword>
<dbReference type="Gene3D" id="3.40.50.1820">
    <property type="entry name" value="alpha/beta hydrolase"/>
    <property type="match status" value="1"/>
</dbReference>
<keyword evidence="2" id="KW-0472">Membrane</keyword>
<keyword evidence="2" id="KW-0812">Transmembrane</keyword>
<feature type="domain" description="Alpha/beta hydrolase fold-3" evidence="3">
    <location>
        <begin position="105"/>
        <end position="320"/>
    </location>
</feature>
<accession>A0A1E3B2G4</accession>
<protein>
    <recommendedName>
        <fullName evidence="3">Alpha/beta hydrolase fold-3 domain-containing protein</fullName>
    </recommendedName>
</protein>
<dbReference type="PANTHER" id="PTHR48081:SF21">
    <property type="entry name" value="LIPASE_THIOESTERASE FAMILY PROTEIN (AFU_ORTHOLOGUE AFUA_8G02590)"/>
    <property type="match status" value="1"/>
</dbReference>
<evidence type="ECO:0000256" key="2">
    <source>
        <dbReference type="SAM" id="Phobius"/>
    </source>
</evidence>
<organism evidence="4 5">
    <name type="scientific">Aspergillus cristatus</name>
    <name type="common">Chinese Fuzhuan brick tea-fermentation fungus</name>
    <name type="synonym">Eurotium cristatum</name>
    <dbReference type="NCBI Taxonomy" id="573508"/>
    <lineage>
        <taxon>Eukaryota</taxon>
        <taxon>Fungi</taxon>
        <taxon>Dikarya</taxon>
        <taxon>Ascomycota</taxon>
        <taxon>Pezizomycotina</taxon>
        <taxon>Eurotiomycetes</taxon>
        <taxon>Eurotiomycetidae</taxon>
        <taxon>Eurotiales</taxon>
        <taxon>Aspergillaceae</taxon>
        <taxon>Aspergillus</taxon>
        <taxon>Aspergillus subgen. Aspergillus</taxon>
    </lineage>
</organism>
<name>A0A1E3B2G4_ASPCR</name>
<dbReference type="PANTHER" id="PTHR48081">
    <property type="entry name" value="AB HYDROLASE SUPERFAMILY PROTEIN C4A8.06C"/>
    <property type="match status" value="1"/>
</dbReference>
<feature type="transmembrane region" description="Helical" evidence="2">
    <location>
        <begin position="12"/>
        <end position="32"/>
    </location>
</feature>
<proteinExistence type="predicted"/>
<dbReference type="AlphaFoldDB" id="A0A1E3B2G4"/>
<dbReference type="SUPFAM" id="SSF53474">
    <property type="entry name" value="alpha/beta-Hydrolases"/>
    <property type="match status" value="1"/>
</dbReference>
<evidence type="ECO:0000256" key="1">
    <source>
        <dbReference type="ARBA" id="ARBA00022801"/>
    </source>
</evidence>
<keyword evidence="5" id="KW-1185">Reference proteome</keyword>
<dbReference type="InterPro" id="IPR013094">
    <property type="entry name" value="AB_hydrolase_3"/>
</dbReference>
<sequence length="351" mass="38833">MTQLTLRQKLDLIPAIASIWLTIIFAALTGLFQRRAKTWYLHICYAVLRKATRRLSPLQMQWVSPSTSAMYSKYMAKTKQPPRTVSLESGGYGHWIGSPDASHVLIWYHGGGFGLPANRGYFKFFARLLADANKSQPNSLSVFCLTYTLAPHAQYPTQLRQAVDCLRHVLETHTPEKVLLGGDSAGGNLVGGVLSHLAHTHPEIKPIKLSGAQIKGAIMLSPWTSLDSEFPDQIIDSRGDIITEYVAAPWVGAYLGSAARDFYTDLSRAPTEWYAAFPVERMLVCAGGTEIMLPLLEDLVGKIKAGRQVEFVVGERECHAAPVYHLYVGEGTETEQGREVKVFLRECIGKA</sequence>
<dbReference type="InterPro" id="IPR050300">
    <property type="entry name" value="GDXG_lipolytic_enzyme"/>
</dbReference>
<dbReference type="SMR" id="A0A1E3B2G4"/>
<comment type="caution">
    <text evidence="4">The sequence shown here is derived from an EMBL/GenBank/DDBJ whole genome shotgun (WGS) entry which is preliminary data.</text>
</comment>
<keyword evidence="2" id="KW-1133">Transmembrane helix</keyword>
<reference evidence="4 5" key="1">
    <citation type="journal article" date="2016" name="BMC Genomics">
        <title>Comparative genomic and transcriptomic analyses of the Fuzhuan brick tea-fermentation fungus Aspergillus cristatus.</title>
        <authorList>
            <person name="Ge Y."/>
            <person name="Wang Y."/>
            <person name="Liu Y."/>
            <person name="Tan Y."/>
            <person name="Ren X."/>
            <person name="Zhang X."/>
            <person name="Hyde K.D."/>
            <person name="Liu Y."/>
            <person name="Liu Z."/>
        </authorList>
    </citation>
    <scope>NUCLEOTIDE SEQUENCE [LARGE SCALE GENOMIC DNA]</scope>
    <source>
        <strain evidence="4 5">GZAAS20.1005</strain>
    </source>
</reference>
<dbReference type="GO" id="GO:0016787">
    <property type="term" value="F:hydrolase activity"/>
    <property type="evidence" value="ECO:0007669"/>
    <property type="project" value="UniProtKB-KW"/>
</dbReference>
<dbReference type="VEuPathDB" id="FungiDB:SI65_09991"/>
<evidence type="ECO:0000313" key="5">
    <source>
        <dbReference type="Proteomes" id="UP000094569"/>
    </source>
</evidence>
<evidence type="ECO:0000259" key="3">
    <source>
        <dbReference type="Pfam" id="PF07859"/>
    </source>
</evidence>
<dbReference type="STRING" id="573508.A0A1E3B2G4"/>
<dbReference type="EMBL" id="JXNT01000023">
    <property type="protein sequence ID" value="ODM14646.1"/>
    <property type="molecule type" value="Genomic_DNA"/>
</dbReference>
<dbReference type="Pfam" id="PF07859">
    <property type="entry name" value="Abhydrolase_3"/>
    <property type="match status" value="1"/>
</dbReference>
<gene>
    <name evidence="4" type="ORF">SI65_09991</name>
</gene>
<dbReference type="InterPro" id="IPR029058">
    <property type="entry name" value="AB_hydrolase_fold"/>
</dbReference>
<dbReference type="Proteomes" id="UP000094569">
    <property type="component" value="Unassembled WGS sequence"/>
</dbReference>
<dbReference type="OrthoDB" id="2152029at2759"/>